<accession>A0ABQ7GBF2</accession>
<sequence length="132" mass="14577">MVQWLETALYCFHSVRVEPLLLLDVAPCCKLTTSLRSPPEMMPTGTLSRTFMIHWKMSISTPLTCRWLEIPTRAEQQCSKGGNGAIHISSCGPGNDGRFRNHSVIVERVSSRSSISNAGGIFPTEVKTIQVS</sequence>
<reference evidence="1" key="1">
    <citation type="submission" date="2017-08" db="EMBL/GenBank/DDBJ databases">
        <authorList>
            <person name="Polle J.E."/>
            <person name="Barry K."/>
            <person name="Cushman J."/>
            <person name="Schmutz J."/>
            <person name="Tran D."/>
            <person name="Hathwaick L.T."/>
            <person name="Yim W.C."/>
            <person name="Jenkins J."/>
            <person name="Mckie-Krisberg Z.M."/>
            <person name="Prochnik S."/>
            <person name="Lindquist E."/>
            <person name="Dockter R.B."/>
            <person name="Adam C."/>
            <person name="Molina H."/>
            <person name="Bunkerborg J."/>
            <person name="Jin E."/>
            <person name="Buchheim M."/>
            <person name="Magnuson J."/>
        </authorList>
    </citation>
    <scope>NUCLEOTIDE SEQUENCE</scope>
    <source>
        <strain evidence="1">CCAP 19/18</strain>
    </source>
</reference>
<evidence type="ECO:0000313" key="2">
    <source>
        <dbReference type="Proteomes" id="UP000815325"/>
    </source>
</evidence>
<gene>
    <name evidence="1" type="ORF">DUNSADRAFT_12361</name>
</gene>
<name>A0ABQ7GBF2_DUNSA</name>
<keyword evidence="2" id="KW-1185">Reference proteome</keyword>
<comment type="caution">
    <text evidence="1">The sequence shown here is derived from an EMBL/GenBank/DDBJ whole genome shotgun (WGS) entry which is preliminary data.</text>
</comment>
<protein>
    <recommendedName>
        <fullName evidence="3">Encoded protein</fullName>
    </recommendedName>
</protein>
<organism evidence="1 2">
    <name type="scientific">Dunaliella salina</name>
    <name type="common">Green alga</name>
    <name type="synonym">Protococcus salinus</name>
    <dbReference type="NCBI Taxonomy" id="3046"/>
    <lineage>
        <taxon>Eukaryota</taxon>
        <taxon>Viridiplantae</taxon>
        <taxon>Chlorophyta</taxon>
        <taxon>core chlorophytes</taxon>
        <taxon>Chlorophyceae</taxon>
        <taxon>CS clade</taxon>
        <taxon>Chlamydomonadales</taxon>
        <taxon>Dunaliellaceae</taxon>
        <taxon>Dunaliella</taxon>
    </lineage>
</organism>
<proteinExistence type="predicted"/>
<dbReference type="Proteomes" id="UP000815325">
    <property type="component" value="Unassembled WGS sequence"/>
</dbReference>
<dbReference type="EMBL" id="MU069909">
    <property type="protein sequence ID" value="KAF5831946.1"/>
    <property type="molecule type" value="Genomic_DNA"/>
</dbReference>
<evidence type="ECO:0000313" key="1">
    <source>
        <dbReference type="EMBL" id="KAF5831946.1"/>
    </source>
</evidence>
<evidence type="ECO:0008006" key="3">
    <source>
        <dbReference type="Google" id="ProtNLM"/>
    </source>
</evidence>